<dbReference type="InterPro" id="IPR039261">
    <property type="entry name" value="FNR_nucleotide-bd"/>
</dbReference>
<comment type="caution">
    <text evidence="1">The sequence shown here is derived from an EMBL/GenBank/DDBJ whole genome shotgun (WGS) entry which is preliminary data.</text>
</comment>
<accession>X1QYE9</accession>
<dbReference type="InterPro" id="IPR017938">
    <property type="entry name" value="Riboflavin_synthase-like_b-brl"/>
</dbReference>
<dbReference type="InterPro" id="IPR050353">
    <property type="entry name" value="PyrK_electron_transfer"/>
</dbReference>
<evidence type="ECO:0008006" key="2">
    <source>
        <dbReference type="Google" id="ProtNLM"/>
    </source>
</evidence>
<evidence type="ECO:0000313" key="1">
    <source>
        <dbReference type="EMBL" id="GAI55895.1"/>
    </source>
</evidence>
<organism evidence="1">
    <name type="scientific">marine sediment metagenome</name>
    <dbReference type="NCBI Taxonomy" id="412755"/>
    <lineage>
        <taxon>unclassified sequences</taxon>
        <taxon>metagenomes</taxon>
        <taxon>ecological metagenomes</taxon>
    </lineage>
</organism>
<dbReference type="PANTHER" id="PTHR43513:SF3">
    <property type="entry name" value="DIHYDROOROTATE DEHYDROGENASE B (NAD(+)), ELECTRON TRANSFER SUBUNIT-RELATED"/>
    <property type="match status" value="1"/>
</dbReference>
<gene>
    <name evidence="1" type="ORF">S06H3_55107</name>
</gene>
<sequence>MSIHQREGDKIALLFSVVGRGTQWLSQLQPGDELDLLGPLGNGFIIHPGSQNLLLLAGGIGIAPLYFLG</sequence>
<proteinExistence type="predicted"/>
<dbReference type="Gene3D" id="2.40.30.10">
    <property type="entry name" value="Translation factors"/>
    <property type="match status" value="1"/>
</dbReference>
<dbReference type="EMBL" id="BARV01035300">
    <property type="protein sequence ID" value="GAI55895.1"/>
    <property type="molecule type" value="Genomic_DNA"/>
</dbReference>
<dbReference type="SUPFAM" id="SSF63380">
    <property type="entry name" value="Riboflavin synthase domain-like"/>
    <property type="match status" value="1"/>
</dbReference>
<reference evidence="1" key="1">
    <citation type="journal article" date="2014" name="Front. Microbiol.">
        <title>High frequency of phylogenetically diverse reductive dehalogenase-homologous genes in deep subseafloor sedimentary metagenomes.</title>
        <authorList>
            <person name="Kawai M."/>
            <person name="Futagami T."/>
            <person name="Toyoda A."/>
            <person name="Takaki Y."/>
            <person name="Nishi S."/>
            <person name="Hori S."/>
            <person name="Arai W."/>
            <person name="Tsubouchi T."/>
            <person name="Morono Y."/>
            <person name="Uchiyama I."/>
            <person name="Ito T."/>
            <person name="Fujiyama A."/>
            <person name="Inagaki F."/>
            <person name="Takami H."/>
        </authorList>
    </citation>
    <scope>NUCLEOTIDE SEQUENCE</scope>
    <source>
        <strain evidence="1">Expedition CK06-06</strain>
    </source>
</reference>
<dbReference type="PANTHER" id="PTHR43513">
    <property type="entry name" value="DIHYDROOROTATE DEHYDROGENASE B (NAD(+)), ELECTRON TRANSFER SUBUNIT"/>
    <property type="match status" value="1"/>
</dbReference>
<feature type="non-terminal residue" evidence="1">
    <location>
        <position position="69"/>
    </location>
</feature>
<name>X1QYE9_9ZZZZ</name>
<protein>
    <recommendedName>
        <fullName evidence="2">FAD-binding FR-type domain-containing protein</fullName>
    </recommendedName>
</protein>
<dbReference type="AlphaFoldDB" id="X1QYE9"/>
<dbReference type="SUPFAM" id="SSF52343">
    <property type="entry name" value="Ferredoxin reductase-like, C-terminal NADP-linked domain"/>
    <property type="match status" value="1"/>
</dbReference>